<feature type="binding site" evidence="8">
    <location>
        <position position="172"/>
    </location>
    <ligand>
        <name>ATP</name>
        <dbReference type="ChEBI" id="CHEBI:30616"/>
    </ligand>
</feature>
<comment type="subunit">
    <text evidence="8">Oligomerizes as a right-handed, spiral filament on DNA at oriC.</text>
</comment>
<dbReference type="FunFam" id="3.30.300.180:FF:000001">
    <property type="entry name" value="Chromosomal replication initiator protein DnaA"/>
    <property type="match status" value="1"/>
</dbReference>
<dbReference type="CDD" id="cd06571">
    <property type="entry name" value="Bac_DnaA_C"/>
    <property type="match status" value="1"/>
</dbReference>
<keyword evidence="3 8" id="KW-0235">DNA replication</keyword>
<dbReference type="GO" id="GO:0005524">
    <property type="term" value="F:ATP binding"/>
    <property type="evidence" value="ECO:0007669"/>
    <property type="project" value="UniProtKB-UniRule"/>
</dbReference>
<dbReference type="InterPro" id="IPR055199">
    <property type="entry name" value="Hda_lid"/>
</dbReference>
<dbReference type="NCBIfam" id="TIGR00362">
    <property type="entry name" value="DnaA"/>
    <property type="match status" value="1"/>
</dbReference>
<dbReference type="Gene3D" id="3.40.50.300">
    <property type="entry name" value="P-loop containing nucleotide triphosphate hydrolases"/>
    <property type="match status" value="1"/>
</dbReference>
<dbReference type="GO" id="GO:0005886">
    <property type="term" value="C:plasma membrane"/>
    <property type="evidence" value="ECO:0007669"/>
    <property type="project" value="TreeGrafter"/>
</dbReference>
<evidence type="ECO:0000256" key="2">
    <source>
        <dbReference type="ARBA" id="ARBA00022490"/>
    </source>
</evidence>
<evidence type="ECO:0000256" key="10">
    <source>
        <dbReference type="RuleBase" id="RU000577"/>
    </source>
</evidence>
<dbReference type="SMART" id="SM00760">
    <property type="entry name" value="Bac_DnaA_C"/>
    <property type="match status" value="1"/>
</dbReference>
<keyword evidence="2 8" id="KW-0963">Cytoplasm</keyword>
<dbReference type="InterPro" id="IPR010921">
    <property type="entry name" value="Trp_repressor/repl_initiator"/>
</dbReference>
<accession>A0A9X1Z3K8</accession>
<evidence type="ECO:0000256" key="1">
    <source>
        <dbReference type="ARBA" id="ARBA00006583"/>
    </source>
</evidence>
<feature type="binding site" evidence="8">
    <location>
        <position position="170"/>
    </location>
    <ligand>
        <name>ATP</name>
        <dbReference type="ChEBI" id="CHEBI:30616"/>
    </ligand>
</feature>
<evidence type="ECO:0000256" key="7">
    <source>
        <dbReference type="ARBA" id="ARBA00023125"/>
    </source>
</evidence>
<evidence type="ECO:0000256" key="11">
    <source>
        <dbReference type="RuleBase" id="RU004227"/>
    </source>
</evidence>
<dbReference type="Pfam" id="PF22688">
    <property type="entry name" value="Hda_lid"/>
    <property type="match status" value="1"/>
</dbReference>
<dbReference type="InterPro" id="IPR027417">
    <property type="entry name" value="P-loop_NTPase"/>
</dbReference>
<proteinExistence type="inferred from homology"/>
<dbReference type="GO" id="GO:0006275">
    <property type="term" value="P:regulation of DNA replication"/>
    <property type="evidence" value="ECO:0007669"/>
    <property type="project" value="UniProtKB-UniRule"/>
</dbReference>
<keyword evidence="4 8" id="KW-0547">Nucleotide-binding</keyword>
<dbReference type="Pfam" id="PF08299">
    <property type="entry name" value="Bac_DnaA_C"/>
    <property type="match status" value="1"/>
</dbReference>
<dbReference type="Gene3D" id="1.10.8.60">
    <property type="match status" value="1"/>
</dbReference>
<dbReference type="PROSITE" id="PS01008">
    <property type="entry name" value="DNAA"/>
    <property type="match status" value="1"/>
</dbReference>
<keyword evidence="7 8" id="KW-0238">DNA-binding</keyword>
<dbReference type="InterPro" id="IPR024633">
    <property type="entry name" value="DnaA_N_dom"/>
</dbReference>
<dbReference type="EMBL" id="JAKILJ010000013">
    <property type="protein sequence ID" value="MCL1105106.1"/>
    <property type="molecule type" value="Genomic_DNA"/>
</dbReference>
<dbReference type="PRINTS" id="PR00051">
    <property type="entry name" value="DNAA"/>
</dbReference>
<dbReference type="InterPro" id="IPR013159">
    <property type="entry name" value="DnaA_C"/>
</dbReference>
<reference evidence="15" key="1">
    <citation type="submission" date="2022-01" db="EMBL/GenBank/DDBJ databases">
        <title>Whole genome-based taxonomy of the Shewanellaceae.</title>
        <authorList>
            <person name="Martin-Rodriguez A.J."/>
        </authorList>
    </citation>
    <scope>NUCLEOTIDE SEQUENCE</scope>
    <source>
        <strain evidence="15">DSM 23803</strain>
    </source>
</reference>
<comment type="similarity">
    <text evidence="1 8 11">Belongs to the DnaA family.</text>
</comment>
<feature type="domain" description="Chromosomal replication initiator DnaA C-terminal" evidence="14">
    <location>
        <begin position="370"/>
        <end position="439"/>
    </location>
</feature>
<keyword evidence="6 8" id="KW-0446">Lipid-binding</keyword>
<evidence type="ECO:0000256" key="8">
    <source>
        <dbReference type="HAMAP-Rule" id="MF_00377"/>
    </source>
</evidence>
<dbReference type="GO" id="GO:0005737">
    <property type="term" value="C:cytoplasm"/>
    <property type="evidence" value="ECO:0007669"/>
    <property type="project" value="UniProtKB-SubCell"/>
</dbReference>
<dbReference type="GO" id="GO:0006270">
    <property type="term" value="P:DNA replication initiation"/>
    <property type="evidence" value="ECO:0007669"/>
    <property type="project" value="UniProtKB-UniRule"/>
</dbReference>
<dbReference type="InterPro" id="IPR013317">
    <property type="entry name" value="DnaA_dom"/>
</dbReference>
<dbReference type="PANTHER" id="PTHR30050:SF2">
    <property type="entry name" value="CHROMOSOMAL REPLICATION INITIATOR PROTEIN DNAA"/>
    <property type="match status" value="1"/>
</dbReference>
<dbReference type="Proteomes" id="UP001139408">
    <property type="component" value="Unassembled WGS sequence"/>
</dbReference>
<dbReference type="SUPFAM" id="SSF48295">
    <property type="entry name" value="TrpR-like"/>
    <property type="match status" value="1"/>
</dbReference>
<dbReference type="InterPro" id="IPR018312">
    <property type="entry name" value="Chromosome_initiator_DnaA_CS"/>
</dbReference>
<dbReference type="InterPro" id="IPR001957">
    <property type="entry name" value="Chromosome_initiator_DnaA"/>
</dbReference>
<sequence>MAVSLWQQCIGRLQDELSAQQFSMWIRPLQAEMDGDTLVLYAPNRFVLDWVRDKYINIINQFFTEQMGSDAPQLRFDIGSRPSSARPVAPTPVAAKPVSSQTRAQVGTTSFNTQAEPIVNANHRSNINPTYQFDNFVEGKSNQLGKAAALQVSENPGGAYNPLFLYGGTGLGKTHLLHAVGNGIIKNNPNAKVVYMHSERFVQDMVKALQNNAIEEFKRYYRSVDALFIDDIQFFANKDRSQEEFFHTFNALLEGNHQIILTSDRYPKEIDGVEDRLKSRFGWGLTVAIEPPELETRVAILMRKAQESGINLPDEVAFFIAKRLRSNVRELEGALNRVIANANFTGRPITIDFVREALRDLLALQEKLVTIDNIQKTVAEYYKIKMADMLSKRRSRSVARPRQVAMALSKELTNQSLPEIGDAFGGRDHTTVLHACRKIAQLREESHDIKEDYANLIRTLSS</sequence>
<evidence type="ECO:0000256" key="6">
    <source>
        <dbReference type="ARBA" id="ARBA00023121"/>
    </source>
</evidence>
<gene>
    <name evidence="8 15" type="primary">dnaA</name>
    <name evidence="15" type="ORF">L2749_07505</name>
</gene>
<dbReference type="SMART" id="SM00382">
    <property type="entry name" value="AAA"/>
    <property type="match status" value="1"/>
</dbReference>
<evidence type="ECO:0000256" key="12">
    <source>
        <dbReference type="SAM" id="MobiDB-lite"/>
    </source>
</evidence>
<dbReference type="InterPro" id="IPR038454">
    <property type="entry name" value="DnaA_N_sf"/>
</dbReference>
<evidence type="ECO:0000313" key="15">
    <source>
        <dbReference type="EMBL" id="MCL1105106.1"/>
    </source>
</evidence>
<keyword evidence="5 8" id="KW-0067">ATP-binding</keyword>
<name>A0A9X1Z3K8_9GAMM</name>
<protein>
    <recommendedName>
        <fullName evidence="8 9">Chromosomal replication initiator protein DnaA</fullName>
    </recommendedName>
</protein>
<feature type="region of interest" description="Disordered" evidence="12">
    <location>
        <begin position="82"/>
        <end position="104"/>
    </location>
</feature>
<evidence type="ECO:0000313" key="16">
    <source>
        <dbReference type="Proteomes" id="UP001139408"/>
    </source>
</evidence>
<evidence type="ECO:0000256" key="9">
    <source>
        <dbReference type="NCBIfam" id="TIGR00362"/>
    </source>
</evidence>
<feature type="region of interest" description="Domain I, interacts with DnaA modulators" evidence="8">
    <location>
        <begin position="1"/>
        <end position="89"/>
    </location>
</feature>
<comment type="function">
    <text evidence="8 10">Plays an essential role in the initiation and regulation of chromosomal replication. ATP-DnaA binds to the origin of replication (oriC) to initiate formation of the DNA replication initiation complex once per cell cycle. Binds the DnaA box (a 9 base pair repeat at the origin) and separates the double-stranded (ds)DNA. Forms a right-handed helical filament on oriC DNA; dsDNA binds to the exterior of the filament while single-stranded (ss)DNA is stabiized in the filament's interior. The ATP-DnaA-oriC complex binds and stabilizes one strand of the AT-rich DNA unwinding element (DUE), permitting loading of DNA polymerase. After initiation quickly degrades to an ADP-DnaA complex that is not apt for DNA replication. Binds acidic phospholipids.</text>
</comment>
<evidence type="ECO:0000259" key="13">
    <source>
        <dbReference type="SMART" id="SM00382"/>
    </source>
</evidence>
<feature type="region of interest" description="Domain III, AAA+ region" evidence="8">
    <location>
        <begin position="126"/>
        <end position="342"/>
    </location>
</feature>
<dbReference type="RefSeq" id="WP_188924686.1">
    <property type="nucleotide sequence ID" value="NZ_BMQI01000013.1"/>
</dbReference>
<comment type="caution">
    <text evidence="8">Lacks conserved residue(s) required for the propagation of feature annotation.</text>
</comment>
<dbReference type="FunFam" id="1.10.8.60:FF:000003">
    <property type="entry name" value="Chromosomal replication initiator protein DnaA"/>
    <property type="match status" value="1"/>
</dbReference>
<dbReference type="Gene3D" id="1.10.1750.10">
    <property type="match status" value="1"/>
</dbReference>
<feature type="region of interest" description="Domain IV, binds dsDNA" evidence="8">
    <location>
        <begin position="343"/>
        <end position="462"/>
    </location>
</feature>
<dbReference type="GO" id="GO:0008289">
    <property type="term" value="F:lipid binding"/>
    <property type="evidence" value="ECO:0007669"/>
    <property type="project" value="UniProtKB-KW"/>
</dbReference>
<comment type="caution">
    <text evidence="15">The sequence shown here is derived from an EMBL/GenBank/DDBJ whole genome shotgun (WGS) entry which is preliminary data.</text>
</comment>
<dbReference type="AlphaFoldDB" id="A0A9X1Z3K8"/>
<organism evidence="15 16">
    <name type="scientific">Shewanella algicola</name>
    <dbReference type="NCBI Taxonomy" id="640633"/>
    <lineage>
        <taxon>Bacteria</taxon>
        <taxon>Pseudomonadati</taxon>
        <taxon>Pseudomonadota</taxon>
        <taxon>Gammaproteobacteria</taxon>
        <taxon>Alteromonadales</taxon>
        <taxon>Shewanellaceae</taxon>
        <taxon>Shewanella</taxon>
    </lineage>
</organism>
<dbReference type="PANTHER" id="PTHR30050">
    <property type="entry name" value="CHROMOSOMAL REPLICATION INITIATOR PROTEIN DNAA"/>
    <property type="match status" value="1"/>
</dbReference>
<evidence type="ECO:0000256" key="5">
    <source>
        <dbReference type="ARBA" id="ARBA00022840"/>
    </source>
</evidence>
<comment type="domain">
    <text evidence="8">Domain I is involved in oligomerization and binding regulators, domain II is flexibile and of varying length in different bacteria, domain III forms the AAA+ region, while domain IV binds dsDNA.</text>
</comment>
<keyword evidence="16" id="KW-1185">Reference proteome</keyword>
<dbReference type="HAMAP" id="MF_00377">
    <property type="entry name" value="DnaA_bact"/>
    <property type="match status" value="1"/>
</dbReference>
<dbReference type="Pfam" id="PF11638">
    <property type="entry name" value="DnaA_N"/>
    <property type="match status" value="1"/>
</dbReference>
<dbReference type="InterPro" id="IPR003593">
    <property type="entry name" value="AAA+_ATPase"/>
</dbReference>
<feature type="binding site" evidence="8">
    <location>
        <position position="173"/>
    </location>
    <ligand>
        <name>ATP</name>
        <dbReference type="ChEBI" id="CHEBI:30616"/>
    </ligand>
</feature>
<feature type="binding site" evidence="8">
    <location>
        <position position="174"/>
    </location>
    <ligand>
        <name>ATP</name>
        <dbReference type="ChEBI" id="CHEBI:30616"/>
    </ligand>
</feature>
<evidence type="ECO:0000259" key="14">
    <source>
        <dbReference type="SMART" id="SM00760"/>
    </source>
</evidence>
<dbReference type="FunFam" id="1.10.1750.10:FF:000001">
    <property type="entry name" value="Chromosomal replication initiator protein DnaA"/>
    <property type="match status" value="1"/>
</dbReference>
<dbReference type="FunFam" id="3.40.50.300:FF:000103">
    <property type="entry name" value="Chromosomal replication initiator protein DnaA"/>
    <property type="match status" value="1"/>
</dbReference>
<dbReference type="InterPro" id="IPR020591">
    <property type="entry name" value="Chromosome_initiator_DnaA-like"/>
</dbReference>
<comment type="subcellular location">
    <subcellularLocation>
        <location evidence="8">Cytoplasm</location>
    </subcellularLocation>
</comment>
<evidence type="ECO:0000256" key="4">
    <source>
        <dbReference type="ARBA" id="ARBA00022741"/>
    </source>
</evidence>
<dbReference type="GO" id="GO:0003688">
    <property type="term" value="F:DNA replication origin binding"/>
    <property type="evidence" value="ECO:0007669"/>
    <property type="project" value="UniProtKB-UniRule"/>
</dbReference>
<dbReference type="Gene3D" id="3.30.300.180">
    <property type="match status" value="1"/>
</dbReference>
<dbReference type="SUPFAM" id="SSF52540">
    <property type="entry name" value="P-loop containing nucleoside triphosphate hydrolases"/>
    <property type="match status" value="1"/>
</dbReference>
<dbReference type="CDD" id="cd00009">
    <property type="entry name" value="AAA"/>
    <property type="match status" value="1"/>
</dbReference>
<feature type="compositionally biased region" description="Low complexity" evidence="12">
    <location>
        <begin position="82"/>
        <end position="100"/>
    </location>
</feature>
<dbReference type="Pfam" id="PF00308">
    <property type="entry name" value="Bac_DnaA"/>
    <property type="match status" value="1"/>
</dbReference>
<evidence type="ECO:0000256" key="3">
    <source>
        <dbReference type="ARBA" id="ARBA00022705"/>
    </source>
</evidence>
<feature type="domain" description="AAA+ ATPase" evidence="13">
    <location>
        <begin position="159"/>
        <end position="372"/>
    </location>
</feature>